<dbReference type="GO" id="GO:0006259">
    <property type="term" value="P:DNA metabolic process"/>
    <property type="evidence" value="ECO:0007669"/>
    <property type="project" value="UniProtKB-ARBA"/>
</dbReference>
<dbReference type="InterPro" id="IPR006166">
    <property type="entry name" value="ERCC4_domain"/>
</dbReference>
<dbReference type="SUPFAM" id="SSF52980">
    <property type="entry name" value="Restriction endonuclease-like"/>
    <property type="match status" value="1"/>
</dbReference>
<evidence type="ECO:0000259" key="1">
    <source>
        <dbReference type="SMART" id="SM00891"/>
    </source>
</evidence>
<protein>
    <submittedName>
        <fullName evidence="2">ERCC4 domain-containing protein</fullName>
    </submittedName>
</protein>
<accession>A0A934NHH6</accession>
<gene>
    <name evidence="2" type="ORF">JF887_14080</name>
</gene>
<reference evidence="2 3" key="1">
    <citation type="submission" date="2020-10" db="EMBL/GenBank/DDBJ databases">
        <title>Ca. Dormibacterota MAGs.</title>
        <authorList>
            <person name="Montgomery K."/>
        </authorList>
    </citation>
    <scope>NUCLEOTIDE SEQUENCE [LARGE SCALE GENOMIC DNA]</scope>
    <source>
        <strain evidence="2">Mitchell_Peninsula_5</strain>
    </source>
</reference>
<comment type="caution">
    <text evidence="2">The sequence shown here is derived from an EMBL/GenBank/DDBJ whole genome shotgun (WGS) entry which is preliminary data.</text>
</comment>
<dbReference type="AlphaFoldDB" id="A0A934NHH6"/>
<dbReference type="GO" id="GO:0004518">
    <property type="term" value="F:nuclease activity"/>
    <property type="evidence" value="ECO:0007669"/>
    <property type="project" value="InterPro"/>
</dbReference>
<evidence type="ECO:0000313" key="2">
    <source>
        <dbReference type="EMBL" id="MBJ7610536.1"/>
    </source>
</evidence>
<dbReference type="Gene3D" id="3.40.50.10130">
    <property type="match status" value="1"/>
</dbReference>
<proteinExistence type="predicted"/>
<dbReference type="InterPro" id="IPR011335">
    <property type="entry name" value="Restrct_endonuc-II-like"/>
</dbReference>
<feature type="domain" description="ERCC4" evidence="1">
    <location>
        <begin position="126"/>
        <end position="206"/>
    </location>
</feature>
<evidence type="ECO:0000313" key="3">
    <source>
        <dbReference type="Proteomes" id="UP000614410"/>
    </source>
</evidence>
<dbReference type="Proteomes" id="UP000614410">
    <property type="component" value="Unassembled WGS sequence"/>
</dbReference>
<dbReference type="Pfam" id="PF02732">
    <property type="entry name" value="ERCC4"/>
    <property type="match status" value="1"/>
</dbReference>
<dbReference type="SMART" id="SM00891">
    <property type="entry name" value="ERCC4"/>
    <property type="match status" value="1"/>
</dbReference>
<dbReference type="EMBL" id="JAEKNN010000064">
    <property type="protein sequence ID" value="MBJ7610536.1"/>
    <property type="molecule type" value="Genomic_DNA"/>
</dbReference>
<dbReference type="GO" id="GO:0003677">
    <property type="term" value="F:DNA binding"/>
    <property type="evidence" value="ECO:0007669"/>
    <property type="project" value="InterPro"/>
</dbReference>
<sequence>MESRFRVARNPDDASRLSYLVWLPLEGGVVLKARETWPRAARVFCAQDGGVWTESAGLVDEANVLLCRRRGAAIDLVLDRPQLARSQFIFTTARGRPAVWWQTQKTVQAANPGARVPRGRAPGRLLIAVDTREKYGWRFAGRSVELERRALPAGDYAAVAEGAVLGVVERKTLENLATSLSDGSLAFQLQRLGEASHAAVVVEASYPDLFRTQPGRGSWLADILGRLAARYPEVPIVFAGSRRFAEEWTYRYFGALAGDHPVGDVGAETPPT</sequence>
<name>A0A934NHH6_9BACT</name>
<organism evidence="2 3">
    <name type="scientific">Candidatus Amunia macphersoniae</name>
    <dbReference type="NCBI Taxonomy" id="3127014"/>
    <lineage>
        <taxon>Bacteria</taxon>
        <taxon>Bacillati</taxon>
        <taxon>Candidatus Dormiibacterota</taxon>
        <taxon>Candidatus Dormibacteria</taxon>
        <taxon>Candidatus Aeolococcales</taxon>
        <taxon>Candidatus Aeolococcaceae</taxon>
        <taxon>Candidatus Amunia</taxon>
    </lineage>
</organism>